<dbReference type="EMBL" id="VSWC01000144">
    <property type="protein sequence ID" value="KAA1077661.1"/>
    <property type="molecule type" value="Genomic_DNA"/>
</dbReference>
<dbReference type="Proteomes" id="UP000324748">
    <property type="component" value="Unassembled WGS sequence"/>
</dbReference>
<organism evidence="1 2">
    <name type="scientific">Puccinia graminis f. sp. tritici</name>
    <dbReference type="NCBI Taxonomy" id="56615"/>
    <lineage>
        <taxon>Eukaryota</taxon>
        <taxon>Fungi</taxon>
        <taxon>Dikarya</taxon>
        <taxon>Basidiomycota</taxon>
        <taxon>Pucciniomycotina</taxon>
        <taxon>Pucciniomycetes</taxon>
        <taxon>Pucciniales</taxon>
        <taxon>Pucciniaceae</taxon>
        <taxon>Puccinia</taxon>
    </lineage>
</organism>
<accession>A0A5B0MLM4</accession>
<name>A0A5B0MLM4_PUCGR</name>
<evidence type="ECO:0000313" key="1">
    <source>
        <dbReference type="EMBL" id="KAA1077661.1"/>
    </source>
</evidence>
<comment type="caution">
    <text evidence="1">The sequence shown here is derived from an EMBL/GenBank/DDBJ whole genome shotgun (WGS) entry which is preliminary data.</text>
</comment>
<reference evidence="1 2" key="1">
    <citation type="submission" date="2019-05" db="EMBL/GenBank/DDBJ databases">
        <title>Emergence of the Ug99 lineage of the wheat stem rust pathogen through somatic hybridization.</title>
        <authorList>
            <person name="Li F."/>
            <person name="Upadhyaya N.M."/>
            <person name="Sperschneider J."/>
            <person name="Matny O."/>
            <person name="Nguyen-Phuc H."/>
            <person name="Mago R."/>
            <person name="Raley C."/>
            <person name="Miller M.E."/>
            <person name="Silverstein K.A.T."/>
            <person name="Henningsen E."/>
            <person name="Hirsch C.D."/>
            <person name="Visser B."/>
            <person name="Pretorius Z.A."/>
            <person name="Steffenson B.J."/>
            <person name="Schwessinger B."/>
            <person name="Dodds P.N."/>
            <person name="Figueroa M."/>
        </authorList>
    </citation>
    <scope>NUCLEOTIDE SEQUENCE [LARGE SCALE GENOMIC DNA]</scope>
    <source>
        <strain evidence="1">21-0</strain>
    </source>
</reference>
<gene>
    <name evidence="1" type="ORF">PGT21_015244</name>
</gene>
<protein>
    <submittedName>
        <fullName evidence="1">Uncharacterized protein</fullName>
    </submittedName>
</protein>
<dbReference type="AlphaFoldDB" id="A0A5B0MLM4"/>
<keyword evidence="2" id="KW-1185">Reference proteome</keyword>
<sequence length="134" mass="15197">MNALQLLFLLKIALILLQLCPNLLARFYIAATAPCPNLLGLLLSRYLILLRISRNLLGSLLSRCLIRLQLSRNLLGWLLSRCLILLRLHNLLGLLLSLCDFVATSLPRFHLTATFSPLRSSTYSRNENLWLQAT</sequence>
<evidence type="ECO:0000313" key="2">
    <source>
        <dbReference type="Proteomes" id="UP000324748"/>
    </source>
</evidence>
<proteinExistence type="predicted"/>